<dbReference type="SUPFAM" id="SSF53748">
    <property type="entry name" value="Phosphoglycerate kinase"/>
    <property type="match status" value="1"/>
</dbReference>
<evidence type="ECO:0000256" key="11">
    <source>
        <dbReference type="PIRSR" id="PIRSR000724-1"/>
    </source>
</evidence>
<dbReference type="UniPathway" id="UPA00109">
    <property type="reaction ID" value="UER00185"/>
</dbReference>
<evidence type="ECO:0000256" key="4">
    <source>
        <dbReference type="ARBA" id="ARBA00013061"/>
    </source>
</evidence>
<protein>
    <recommendedName>
        <fullName evidence="5 10">Phosphoglycerate kinase</fullName>
        <ecNumber evidence="4 10">2.7.2.3</ecNumber>
    </recommendedName>
</protein>
<dbReference type="GO" id="GO:0004618">
    <property type="term" value="F:phosphoglycerate kinase activity"/>
    <property type="evidence" value="ECO:0007669"/>
    <property type="project" value="UniProtKB-UniRule"/>
</dbReference>
<feature type="binding site" evidence="11">
    <location>
        <position position="135"/>
    </location>
    <ligand>
        <name>(2R)-3-phosphoglycerate</name>
        <dbReference type="ChEBI" id="CHEBI:58272"/>
    </ligand>
</feature>
<dbReference type="PROSITE" id="PS00111">
    <property type="entry name" value="PGLYCERATE_KINASE"/>
    <property type="match status" value="1"/>
</dbReference>
<dbReference type="InterPro" id="IPR015824">
    <property type="entry name" value="Phosphoglycerate_kinase_N"/>
</dbReference>
<evidence type="ECO:0000256" key="12">
    <source>
        <dbReference type="PIRSR" id="PIRSR000724-2"/>
    </source>
</evidence>
<evidence type="ECO:0000256" key="6">
    <source>
        <dbReference type="ARBA" id="ARBA00022679"/>
    </source>
</evidence>
<feature type="binding site" evidence="10">
    <location>
        <begin position="321"/>
        <end position="324"/>
    </location>
    <ligand>
        <name>ATP</name>
        <dbReference type="ChEBI" id="CHEBI:30616"/>
    </ligand>
</feature>
<feature type="binding site" evidence="10">
    <location>
        <position position="135"/>
    </location>
    <ligand>
        <name>substrate</name>
    </ligand>
</feature>
<evidence type="ECO:0000256" key="1">
    <source>
        <dbReference type="ARBA" id="ARBA00000642"/>
    </source>
</evidence>
<feature type="binding site" evidence="10 11">
    <location>
        <begin position="76"/>
        <end position="79"/>
    </location>
    <ligand>
        <name>substrate</name>
    </ligand>
</feature>
<dbReference type="PIRSF" id="PIRSF000724">
    <property type="entry name" value="Pgk"/>
    <property type="match status" value="1"/>
</dbReference>
<evidence type="ECO:0000256" key="3">
    <source>
        <dbReference type="ARBA" id="ARBA00008982"/>
    </source>
</evidence>
<feature type="binding site" evidence="10 11">
    <location>
        <begin position="19"/>
        <end position="21"/>
    </location>
    <ligand>
        <name>substrate</name>
    </ligand>
</feature>
<dbReference type="AlphaFoldDB" id="A0A2M7D868"/>
<keyword evidence="9 10" id="KW-0067">ATP-binding</keyword>
<evidence type="ECO:0000256" key="5">
    <source>
        <dbReference type="ARBA" id="ARBA00016471"/>
    </source>
</evidence>
<dbReference type="Pfam" id="PF00162">
    <property type="entry name" value="PGK"/>
    <property type="match status" value="2"/>
</dbReference>
<feature type="binding site" evidence="10 12">
    <location>
        <position position="295"/>
    </location>
    <ligand>
        <name>ATP</name>
        <dbReference type="ChEBI" id="CHEBI:30616"/>
    </ligand>
</feature>
<reference evidence="15" key="1">
    <citation type="submission" date="2017-09" db="EMBL/GenBank/DDBJ databases">
        <title>Depth-based differentiation of microbial function through sediment-hosted aquifers and enrichment of novel symbionts in the deep terrestrial subsurface.</title>
        <authorList>
            <person name="Probst A.J."/>
            <person name="Ladd B."/>
            <person name="Jarett J.K."/>
            <person name="Geller-Mcgrath D.E."/>
            <person name="Sieber C.M.K."/>
            <person name="Emerson J.B."/>
            <person name="Anantharaman K."/>
            <person name="Thomas B.C."/>
            <person name="Malmstrom R."/>
            <person name="Stieglmeier M."/>
            <person name="Klingl A."/>
            <person name="Woyke T."/>
            <person name="Ryan C.M."/>
            <person name="Banfield J.F."/>
        </authorList>
    </citation>
    <scope>NUCLEOTIDE SEQUENCE [LARGE SCALE GENOMIC DNA]</scope>
</reference>
<feature type="binding site" evidence="10">
    <location>
        <position position="53"/>
    </location>
    <ligand>
        <name>substrate</name>
    </ligand>
</feature>
<evidence type="ECO:0000256" key="13">
    <source>
        <dbReference type="RuleBase" id="RU000532"/>
    </source>
</evidence>
<dbReference type="GO" id="GO:0005524">
    <property type="term" value="F:ATP binding"/>
    <property type="evidence" value="ECO:0007669"/>
    <property type="project" value="UniProtKB-KW"/>
</dbReference>
<keyword evidence="10" id="KW-0963">Cytoplasm</keyword>
<dbReference type="Proteomes" id="UP000230304">
    <property type="component" value="Unassembled WGS sequence"/>
</dbReference>
<feature type="binding site" evidence="10 12">
    <location>
        <position position="264"/>
    </location>
    <ligand>
        <name>ATP</name>
        <dbReference type="ChEBI" id="CHEBI:30616"/>
    </ligand>
</feature>
<evidence type="ECO:0000256" key="7">
    <source>
        <dbReference type="ARBA" id="ARBA00022741"/>
    </source>
</evidence>
<organism evidence="14 15">
    <name type="scientific">Candidatus Nealsonbacteria bacterium CG02_land_8_20_14_3_00_40_11</name>
    <dbReference type="NCBI Taxonomy" id="1974700"/>
    <lineage>
        <taxon>Bacteria</taxon>
        <taxon>Candidatus Nealsoniibacteriota</taxon>
    </lineage>
</organism>
<comment type="catalytic activity">
    <reaction evidence="1 10 13">
        <text>(2R)-3-phosphoglycerate + ATP = (2R)-3-phospho-glyceroyl phosphate + ADP</text>
        <dbReference type="Rhea" id="RHEA:14801"/>
        <dbReference type="ChEBI" id="CHEBI:30616"/>
        <dbReference type="ChEBI" id="CHEBI:57604"/>
        <dbReference type="ChEBI" id="CHEBI:58272"/>
        <dbReference type="ChEBI" id="CHEBI:456216"/>
        <dbReference type="EC" id="2.7.2.3"/>
    </reaction>
</comment>
<accession>A0A2M7D868</accession>
<feature type="binding site" evidence="11">
    <location>
        <position position="53"/>
    </location>
    <ligand>
        <name>(2R)-3-phosphoglycerate</name>
        <dbReference type="ChEBI" id="CHEBI:58272"/>
    </ligand>
</feature>
<comment type="pathway">
    <text evidence="2 10">Carbohydrate degradation; glycolysis; pyruvate from D-glyceraldehyde 3-phosphate: step 2/5.</text>
</comment>
<feature type="binding site" evidence="10">
    <location>
        <position position="168"/>
    </location>
    <ligand>
        <name>substrate</name>
    </ligand>
</feature>
<evidence type="ECO:0000256" key="9">
    <source>
        <dbReference type="ARBA" id="ARBA00022840"/>
    </source>
</evidence>
<evidence type="ECO:0000313" key="14">
    <source>
        <dbReference type="EMBL" id="PIV42981.1"/>
    </source>
</evidence>
<dbReference type="InterPro" id="IPR001576">
    <property type="entry name" value="Phosphoglycerate_kinase"/>
</dbReference>
<evidence type="ECO:0000256" key="8">
    <source>
        <dbReference type="ARBA" id="ARBA00022777"/>
    </source>
</evidence>
<feature type="binding site" evidence="10 12">
    <location>
        <position position="218"/>
    </location>
    <ligand>
        <name>ATP</name>
        <dbReference type="ChEBI" id="CHEBI:30616"/>
    </ligand>
</feature>
<dbReference type="HAMAP" id="MF_00145">
    <property type="entry name" value="Phosphoglyc_kinase"/>
    <property type="match status" value="1"/>
</dbReference>
<sequence>MKSLKEFDFKNKKVLLRCDFNVPLQEQGKWAKKASPSSLSSFPRGMKILDDFRIKETIPTIRYLADNGAKIILMSHLGRPEGKVVEGLRLTPIREKLEEYLGLPVKKSENCIGPAAKELINKTNPGEVLLLENLRFHKEEEENDDSFAKELAKSGDIYINDAFGACHRFHASIVGIPKYLASGAGLLLEKEIKSLNRIIKNPQKPLISIIGGAKVETKAKLINKISEVSDWVLVGGLIKKELDDKKIPLIFPRKIIAPLNNLEGKDIGPETIELFKEKISLAKTIFFNGVLGQIEKKEFSKGTEEILEAIIQSKAFSVVGGGEMLAVINRLGMIDKFSHVSTGGGAMLAFLSGEKLPGIEALE</sequence>
<name>A0A2M7D868_9BACT</name>
<dbReference type="Gene3D" id="3.40.50.1260">
    <property type="entry name" value="Phosphoglycerate kinase, N-terminal domain"/>
    <property type="match status" value="3"/>
</dbReference>
<evidence type="ECO:0000313" key="15">
    <source>
        <dbReference type="Proteomes" id="UP000230304"/>
    </source>
</evidence>
<keyword evidence="10" id="KW-0324">Glycolysis</keyword>
<dbReference type="PRINTS" id="PR00477">
    <property type="entry name" value="PHGLYCKINASE"/>
</dbReference>
<dbReference type="EMBL" id="PEUA01000030">
    <property type="protein sequence ID" value="PIV42981.1"/>
    <property type="molecule type" value="Genomic_DNA"/>
</dbReference>
<gene>
    <name evidence="10 14" type="primary">pgk</name>
    <name evidence="14" type="ORF">COS26_01390</name>
</gene>
<dbReference type="InterPro" id="IPR015911">
    <property type="entry name" value="Phosphoglycerate_kinase_CS"/>
</dbReference>
<dbReference type="PANTHER" id="PTHR11406:SF23">
    <property type="entry name" value="PHOSPHOGLYCERATE KINASE 1, CHLOROPLASTIC-RELATED"/>
    <property type="match status" value="1"/>
</dbReference>
<dbReference type="PANTHER" id="PTHR11406">
    <property type="entry name" value="PHOSPHOGLYCERATE KINASE"/>
    <property type="match status" value="1"/>
</dbReference>
<feature type="binding site" evidence="11">
    <location>
        <position position="168"/>
    </location>
    <ligand>
        <name>(2R)-3-phosphoglycerate</name>
        <dbReference type="ChEBI" id="CHEBI:58272"/>
    </ligand>
</feature>
<keyword evidence="8 10" id="KW-0418">Kinase</keyword>
<dbReference type="GO" id="GO:0006094">
    <property type="term" value="P:gluconeogenesis"/>
    <property type="evidence" value="ECO:0007669"/>
    <property type="project" value="TreeGrafter"/>
</dbReference>
<dbReference type="FunFam" id="3.40.50.1260:FF:000006">
    <property type="entry name" value="Phosphoglycerate kinase"/>
    <property type="match status" value="1"/>
</dbReference>
<comment type="subcellular location">
    <subcellularLocation>
        <location evidence="10">Cytoplasm</location>
    </subcellularLocation>
</comment>
<dbReference type="InterPro" id="IPR036043">
    <property type="entry name" value="Phosphoglycerate_kinase_sf"/>
</dbReference>
<dbReference type="EC" id="2.7.2.3" evidence="4 10"/>
<comment type="subunit">
    <text evidence="10">Monomer.</text>
</comment>
<dbReference type="GO" id="GO:0006096">
    <property type="term" value="P:glycolytic process"/>
    <property type="evidence" value="ECO:0007669"/>
    <property type="project" value="UniProtKB-UniRule"/>
</dbReference>
<comment type="similarity">
    <text evidence="3 10 13">Belongs to the phosphoglycerate kinase family.</text>
</comment>
<dbReference type="GO" id="GO:0005829">
    <property type="term" value="C:cytosol"/>
    <property type="evidence" value="ECO:0007669"/>
    <property type="project" value="TreeGrafter"/>
</dbReference>
<evidence type="ECO:0000256" key="2">
    <source>
        <dbReference type="ARBA" id="ARBA00004838"/>
    </source>
</evidence>
<dbReference type="GO" id="GO:0043531">
    <property type="term" value="F:ADP binding"/>
    <property type="evidence" value="ECO:0007669"/>
    <property type="project" value="TreeGrafter"/>
</dbReference>
<evidence type="ECO:0000256" key="10">
    <source>
        <dbReference type="HAMAP-Rule" id="MF_00145"/>
    </source>
</evidence>
<comment type="caution">
    <text evidence="14">The sequence shown here is derived from an EMBL/GenBank/DDBJ whole genome shotgun (WGS) entry which is preliminary data.</text>
</comment>
<keyword evidence="7 10" id="KW-0547">Nucleotide-binding</keyword>
<keyword evidence="6 10" id="KW-0808">Transferase</keyword>
<proteinExistence type="inferred from homology"/>